<sequence>MENLSSNPKDINSLWLYIFQLLSLSSFTQIHHFMNFQLHPSEDIQSVLRDFIVGYFNQEWNTEFRFPNYLIEQKVKVTFHEVIELLKEKDYFSDIVEWGNTTHNVYEDDQIQSITSLGHLFRHYIMQVVGESEIDLETVLPANALDDLKNDWQSMLDNPGIILPKFGSLQLEPTDQHMLLKILFKRTHEKLQVKQYIENVKSGELNWDKATLFGTLLYGWLSVEANFRIHRQLWQDLNVQLSAHVLQQVMMFIADHEHEYHDLTLPIPQFQSHYE</sequence>
<dbReference type="KEGG" id="pmet:G4Y79_04200"/>
<evidence type="ECO:0000313" key="1">
    <source>
        <dbReference type="EMBL" id="QPC83592.1"/>
    </source>
</evidence>
<dbReference type="Proteomes" id="UP000594468">
    <property type="component" value="Chromosome"/>
</dbReference>
<organism evidence="1 2">
    <name type="scientific">Phototrophicus methaneseepsis</name>
    <dbReference type="NCBI Taxonomy" id="2710758"/>
    <lineage>
        <taxon>Bacteria</taxon>
        <taxon>Bacillati</taxon>
        <taxon>Chloroflexota</taxon>
        <taxon>Candidatus Thermofontia</taxon>
        <taxon>Phototrophicales</taxon>
        <taxon>Phototrophicaceae</taxon>
        <taxon>Phototrophicus</taxon>
    </lineage>
</organism>
<accession>A0A7S8IFH2</accession>
<protein>
    <submittedName>
        <fullName evidence="1">Uncharacterized protein</fullName>
    </submittedName>
</protein>
<dbReference type="EMBL" id="CP062983">
    <property type="protein sequence ID" value="QPC83592.1"/>
    <property type="molecule type" value="Genomic_DNA"/>
</dbReference>
<reference evidence="1 2" key="1">
    <citation type="submission" date="2020-02" db="EMBL/GenBank/DDBJ databases">
        <authorList>
            <person name="Zheng R.K."/>
            <person name="Sun C.M."/>
        </authorList>
    </citation>
    <scope>NUCLEOTIDE SEQUENCE [LARGE SCALE GENOMIC DNA]</scope>
    <source>
        <strain evidence="2">rifampicinis</strain>
    </source>
</reference>
<dbReference type="RefSeq" id="WP_195171658.1">
    <property type="nucleotide sequence ID" value="NZ_CP062983.1"/>
</dbReference>
<keyword evidence="2" id="KW-1185">Reference proteome</keyword>
<evidence type="ECO:0000313" key="2">
    <source>
        <dbReference type="Proteomes" id="UP000594468"/>
    </source>
</evidence>
<dbReference type="AlphaFoldDB" id="A0A7S8IFH2"/>
<name>A0A7S8IFH2_9CHLR</name>
<proteinExistence type="predicted"/>
<gene>
    <name evidence="1" type="ORF">G4Y79_04200</name>
</gene>